<keyword evidence="6" id="KW-1185">Reference proteome</keyword>
<organism evidence="5 6">
    <name type="scientific">Bordetella genomosp. 11</name>
    <dbReference type="NCBI Taxonomy" id="1416808"/>
    <lineage>
        <taxon>Bacteria</taxon>
        <taxon>Pseudomonadati</taxon>
        <taxon>Pseudomonadota</taxon>
        <taxon>Betaproteobacteria</taxon>
        <taxon>Burkholderiales</taxon>
        <taxon>Alcaligenaceae</taxon>
        <taxon>Bordetella</taxon>
    </lineage>
</organism>
<dbReference type="SFLD" id="SFLDG00358">
    <property type="entry name" value="Main_(cytGST)"/>
    <property type="match status" value="1"/>
</dbReference>
<dbReference type="AlphaFoldDB" id="A0A261UFT7"/>
<dbReference type="PANTHER" id="PTHR44051">
    <property type="entry name" value="GLUTATHIONE S-TRANSFERASE-RELATED"/>
    <property type="match status" value="1"/>
</dbReference>
<dbReference type="Pfam" id="PF13410">
    <property type="entry name" value="GST_C_2"/>
    <property type="match status" value="1"/>
</dbReference>
<dbReference type="Proteomes" id="UP000215767">
    <property type="component" value="Unassembled WGS sequence"/>
</dbReference>
<evidence type="ECO:0008006" key="7">
    <source>
        <dbReference type="Google" id="ProtNLM"/>
    </source>
</evidence>
<dbReference type="PROSITE" id="PS50404">
    <property type="entry name" value="GST_NTER"/>
    <property type="match status" value="1"/>
</dbReference>
<dbReference type="RefSeq" id="WP_094842204.1">
    <property type="nucleotide sequence ID" value="NZ_NEVS01000004.1"/>
</dbReference>
<dbReference type="OrthoDB" id="5958450at2"/>
<dbReference type="InterPro" id="IPR040079">
    <property type="entry name" value="Glutathione_S-Trfase"/>
</dbReference>
<dbReference type="SUPFAM" id="SSF47616">
    <property type="entry name" value="GST C-terminal domain-like"/>
    <property type="match status" value="1"/>
</dbReference>
<dbReference type="Gene3D" id="1.20.1050.10">
    <property type="match status" value="1"/>
</dbReference>
<accession>A0A261UFT7</accession>
<gene>
    <name evidence="5" type="ORF">CAL28_15580</name>
</gene>
<evidence type="ECO:0000313" key="6">
    <source>
        <dbReference type="Proteomes" id="UP000215767"/>
    </source>
</evidence>
<evidence type="ECO:0000259" key="4">
    <source>
        <dbReference type="PROSITE" id="PS50405"/>
    </source>
</evidence>
<dbReference type="PROSITE" id="PS50405">
    <property type="entry name" value="GST_CTER"/>
    <property type="match status" value="1"/>
</dbReference>
<dbReference type="PANTHER" id="PTHR44051:SF19">
    <property type="entry name" value="DISULFIDE-BOND OXIDOREDUCTASE YFCG"/>
    <property type="match status" value="1"/>
</dbReference>
<dbReference type="Gene3D" id="3.40.30.10">
    <property type="entry name" value="Glutaredoxin"/>
    <property type="match status" value="1"/>
</dbReference>
<feature type="domain" description="GST N-terminal" evidence="3">
    <location>
        <begin position="1"/>
        <end position="81"/>
    </location>
</feature>
<evidence type="ECO:0000313" key="5">
    <source>
        <dbReference type="EMBL" id="OZI60798.1"/>
    </source>
</evidence>
<dbReference type="SUPFAM" id="SSF52833">
    <property type="entry name" value="Thioredoxin-like"/>
    <property type="match status" value="1"/>
</dbReference>
<sequence length="202" mass="22180">MMDVWGRASSSNSAKVFWTLDELGIAYTLRQAGGEFGGLDTSNYLEMNPNARVPTLVDGSLVLWESNAVVRYLAAQYGSASLWPVAARERAVSDKWMDWASINFGPAMFALRRGLKGEPAAADVNALRARVDGLARMLDHVLSGSPYAGGERLGIGDVALGPHVHRWTLLDTPPDHLPALRSYYLRLCTHRAYKRHVVDALT</sequence>
<keyword evidence="2" id="KW-0808">Transferase</keyword>
<dbReference type="Pfam" id="PF13417">
    <property type="entry name" value="GST_N_3"/>
    <property type="match status" value="1"/>
</dbReference>
<dbReference type="EMBL" id="NEVS01000004">
    <property type="protein sequence ID" value="OZI60798.1"/>
    <property type="molecule type" value="Genomic_DNA"/>
</dbReference>
<dbReference type="GO" id="GO:0016740">
    <property type="term" value="F:transferase activity"/>
    <property type="evidence" value="ECO:0007669"/>
    <property type="project" value="UniProtKB-KW"/>
</dbReference>
<dbReference type="SFLD" id="SFLDS00019">
    <property type="entry name" value="Glutathione_Transferase_(cytos"/>
    <property type="match status" value="1"/>
</dbReference>
<evidence type="ECO:0000256" key="2">
    <source>
        <dbReference type="ARBA" id="ARBA00022679"/>
    </source>
</evidence>
<feature type="domain" description="GST C-terminal" evidence="4">
    <location>
        <begin position="86"/>
        <end position="202"/>
    </location>
</feature>
<dbReference type="CDD" id="cd03047">
    <property type="entry name" value="GST_N_2"/>
    <property type="match status" value="1"/>
</dbReference>
<comment type="similarity">
    <text evidence="1">Belongs to the GST superfamily.</text>
</comment>
<dbReference type="InterPro" id="IPR004045">
    <property type="entry name" value="Glutathione_S-Trfase_N"/>
</dbReference>
<dbReference type="InterPro" id="IPR036249">
    <property type="entry name" value="Thioredoxin-like_sf"/>
</dbReference>
<dbReference type="InterPro" id="IPR010987">
    <property type="entry name" value="Glutathione-S-Trfase_C-like"/>
</dbReference>
<name>A0A261UFT7_9BORD</name>
<evidence type="ECO:0000259" key="3">
    <source>
        <dbReference type="PROSITE" id="PS50404"/>
    </source>
</evidence>
<comment type="caution">
    <text evidence="5">The sequence shown here is derived from an EMBL/GenBank/DDBJ whole genome shotgun (WGS) entry which is preliminary data.</text>
</comment>
<reference evidence="6" key="1">
    <citation type="submission" date="2017-05" db="EMBL/GenBank/DDBJ databases">
        <title>Complete and WGS of Bordetella genogroups.</title>
        <authorList>
            <person name="Spilker T."/>
            <person name="Lipuma J."/>
        </authorList>
    </citation>
    <scope>NUCLEOTIDE SEQUENCE [LARGE SCALE GENOMIC DNA]</scope>
    <source>
        <strain evidence="6">AU8856</strain>
    </source>
</reference>
<evidence type="ECO:0000256" key="1">
    <source>
        <dbReference type="ARBA" id="ARBA00007409"/>
    </source>
</evidence>
<dbReference type="FunFam" id="3.40.30.10:FF:000039">
    <property type="entry name" value="Glutathione S-transferase domain"/>
    <property type="match status" value="1"/>
</dbReference>
<proteinExistence type="inferred from homology"/>
<dbReference type="InterPro" id="IPR036282">
    <property type="entry name" value="Glutathione-S-Trfase_C_sf"/>
</dbReference>
<protein>
    <recommendedName>
        <fullName evidence="7">Glutathione S-transferase</fullName>
    </recommendedName>
</protein>
<dbReference type="SFLD" id="SFLDG01150">
    <property type="entry name" value="Main.1:_Beta-like"/>
    <property type="match status" value="1"/>
</dbReference>